<comment type="caution">
    <text evidence="2">The sequence shown here is derived from an EMBL/GenBank/DDBJ whole genome shotgun (WGS) entry which is preliminary data.</text>
</comment>
<reference evidence="3" key="1">
    <citation type="journal article" date="2019" name="Int. J. Syst. Evol. Microbiol.">
        <title>The Global Catalogue of Microorganisms (GCM) 10K type strain sequencing project: providing services to taxonomists for standard genome sequencing and annotation.</title>
        <authorList>
            <consortium name="The Broad Institute Genomics Platform"/>
            <consortium name="The Broad Institute Genome Sequencing Center for Infectious Disease"/>
            <person name="Wu L."/>
            <person name="Ma J."/>
        </authorList>
    </citation>
    <scope>NUCLEOTIDE SEQUENCE [LARGE SCALE GENOMIC DNA]</scope>
    <source>
        <strain evidence="3">JCM 16904</strain>
    </source>
</reference>
<sequence length="103" mass="10654">MIIAIDPNTTCSDSTTKCGGKKSGAGTRDWPGSIDRYGGSENAKNAAATTISGATHGRRHHRGRAGDTEGAGECSVERVMNAAWGVPLTTGLPPADRTGRSRQ</sequence>
<keyword evidence="3" id="KW-1185">Reference proteome</keyword>
<gene>
    <name evidence="2" type="ORF">GCM10022224_011680</name>
</gene>
<name>A0ABP7B7N1_9ACTN</name>
<organism evidence="2 3">
    <name type="scientific">Nonomuraea antimicrobica</name>
    <dbReference type="NCBI Taxonomy" id="561173"/>
    <lineage>
        <taxon>Bacteria</taxon>
        <taxon>Bacillati</taxon>
        <taxon>Actinomycetota</taxon>
        <taxon>Actinomycetes</taxon>
        <taxon>Streptosporangiales</taxon>
        <taxon>Streptosporangiaceae</taxon>
        <taxon>Nonomuraea</taxon>
    </lineage>
</organism>
<feature type="compositionally biased region" description="Polar residues" evidence="1">
    <location>
        <begin position="7"/>
        <end position="17"/>
    </location>
</feature>
<evidence type="ECO:0000313" key="3">
    <source>
        <dbReference type="Proteomes" id="UP001500902"/>
    </source>
</evidence>
<dbReference type="EMBL" id="BAAAZP010000017">
    <property type="protein sequence ID" value="GAA3650564.1"/>
    <property type="molecule type" value="Genomic_DNA"/>
</dbReference>
<proteinExistence type="predicted"/>
<accession>A0ABP7B7N1</accession>
<protein>
    <submittedName>
        <fullName evidence="2">Uncharacterized protein</fullName>
    </submittedName>
</protein>
<evidence type="ECO:0000313" key="2">
    <source>
        <dbReference type="EMBL" id="GAA3650564.1"/>
    </source>
</evidence>
<dbReference type="Proteomes" id="UP001500902">
    <property type="component" value="Unassembled WGS sequence"/>
</dbReference>
<evidence type="ECO:0000256" key="1">
    <source>
        <dbReference type="SAM" id="MobiDB-lite"/>
    </source>
</evidence>
<feature type="region of interest" description="Disordered" evidence="1">
    <location>
        <begin position="1"/>
        <end position="73"/>
    </location>
</feature>